<dbReference type="EMBL" id="CAJOBC010009243">
    <property type="protein sequence ID" value="CAF3982819.1"/>
    <property type="molecule type" value="Genomic_DNA"/>
</dbReference>
<feature type="compositionally biased region" description="Polar residues" evidence="6">
    <location>
        <begin position="396"/>
        <end position="412"/>
    </location>
</feature>
<keyword evidence="3 5" id="KW-0195">Cyclin</keyword>
<dbReference type="PANTHER" id="PTHR10177">
    <property type="entry name" value="CYCLINS"/>
    <property type="match status" value="1"/>
</dbReference>
<feature type="domain" description="Cyclin-like" evidence="7">
    <location>
        <begin position="83"/>
        <end position="168"/>
    </location>
</feature>
<evidence type="ECO:0000256" key="3">
    <source>
        <dbReference type="ARBA" id="ARBA00023127"/>
    </source>
</evidence>
<dbReference type="InterPro" id="IPR013763">
    <property type="entry name" value="Cyclin-like_dom"/>
</dbReference>
<dbReference type="Proteomes" id="UP000682733">
    <property type="component" value="Unassembled WGS sequence"/>
</dbReference>
<reference evidence="9" key="1">
    <citation type="submission" date="2021-02" db="EMBL/GenBank/DDBJ databases">
        <authorList>
            <person name="Nowell W R."/>
        </authorList>
    </citation>
    <scope>NUCLEOTIDE SEQUENCE</scope>
</reference>
<feature type="region of interest" description="Disordered" evidence="6">
    <location>
        <begin position="388"/>
        <end position="422"/>
    </location>
</feature>
<dbReference type="OrthoDB" id="5590282at2759"/>
<dbReference type="InterPro" id="IPR036915">
    <property type="entry name" value="Cyclin-like_sf"/>
</dbReference>
<dbReference type="Proteomes" id="UP000663829">
    <property type="component" value="Unassembled WGS sequence"/>
</dbReference>
<organism evidence="9 12">
    <name type="scientific">Didymodactylos carnosus</name>
    <dbReference type="NCBI Taxonomy" id="1234261"/>
    <lineage>
        <taxon>Eukaryota</taxon>
        <taxon>Metazoa</taxon>
        <taxon>Spiralia</taxon>
        <taxon>Gnathifera</taxon>
        <taxon>Rotifera</taxon>
        <taxon>Eurotatoria</taxon>
        <taxon>Bdelloidea</taxon>
        <taxon>Philodinida</taxon>
        <taxon>Philodinidae</taxon>
        <taxon>Didymodactylos</taxon>
    </lineage>
</organism>
<protein>
    <recommendedName>
        <fullName evidence="7">Cyclin-like domain-containing protein</fullName>
    </recommendedName>
</protein>
<evidence type="ECO:0000256" key="2">
    <source>
        <dbReference type="ARBA" id="ARBA00022776"/>
    </source>
</evidence>
<feature type="region of interest" description="Disordered" evidence="6">
    <location>
        <begin position="1"/>
        <end position="23"/>
    </location>
</feature>
<dbReference type="SMART" id="SM00385">
    <property type="entry name" value="CYCLIN"/>
    <property type="match status" value="1"/>
</dbReference>
<dbReference type="InterPro" id="IPR039361">
    <property type="entry name" value="Cyclin"/>
</dbReference>
<evidence type="ECO:0000313" key="8">
    <source>
        <dbReference type="EMBL" id="CAF1162279.1"/>
    </source>
</evidence>
<sequence>MKLQQNGDKENENSSFHSSSASALSTEPIPKLRSETVSPIWTKSNELWINMIYKTNNEVYKCRPLFLDQHPALQTKMRSVLCDWVMEVSDVFHLHRETYHIAIDYIDQYLSKVKNVPKHKLQLLGTTSLFAAAKIEEIYPQRIGEFAYVTDKACSEDDILDLEIDLLKTLNWFISPMTAISWLSTYLQLEYELCVNQDKCHRFNGEQYNKKRRVSTSSFSRNLLSQPWLTPLSLAITSLDDETDVLKTHTVSDITQSVYYQSTFIQVARLIDLCTLDVEYSQFPKNIIACSALLTYKYDWPYEKITSLTEAKLACCMEWMKPFYKVLSDEPLLIPPRPNGVPTEEEYTIQIHNVSVKLLENVHAIRQTMPAITVACSSRSSAPFQNIENLFPTPPQSSEKQQSLDPTQQQIQIAVDGDDDNV</sequence>
<comment type="similarity">
    <text evidence="5">Belongs to the cyclin family.</text>
</comment>
<feature type="compositionally biased region" description="Low complexity" evidence="6">
    <location>
        <begin position="14"/>
        <end position="23"/>
    </location>
</feature>
<dbReference type="EMBL" id="CAJNOK010012378">
    <property type="protein sequence ID" value="CAF1162279.1"/>
    <property type="molecule type" value="Genomic_DNA"/>
</dbReference>
<dbReference type="InterPro" id="IPR006671">
    <property type="entry name" value="Cyclin_N"/>
</dbReference>
<dbReference type="Pfam" id="PF00134">
    <property type="entry name" value="Cyclin_N"/>
    <property type="match status" value="1"/>
</dbReference>
<evidence type="ECO:0000313" key="11">
    <source>
        <dbReference type="EMBL" id="CAF3982819.1"/>
    </source>
</evidence>
<keyword evidence="2" id="KW-0498">Mitosis</keyword>
<gene>
    <name evidence="9" type="ORF">GPM918_LOCUS24606</name>
    <name evidence="8" type="ORF">OVA965_LOCUS22149</name>
    <name evidence="11" type="ORF">SRO942_LOCUS24607</name>
    <name evidence="10" type="ORF">TMI583_LOCUS22864</name>
</gene>
<evidence type="ECO:0000256" key="1">
    <source>
        <dbReference type="ARBA" id="ARBA00022618"/>
    </source>
</evidence>
<dbReference type="Proteomes" id="UP000681722">
    <property type="component" value="Unassembled WGS sequence"/>
</dbReference>
<dbReference type="AlphaFoldDB" id="A0A814XR45"/>
<evidence type="ECO:0000313" key="9">
    <source>
        <dbReference type="EMBL" id="CAF1219325.1"/>
    </source>
</evidence>
<keyword evidence="4" id="KW-0131">Cell cycle</keyword>
<dbReference type="Proteomes" id="UP000677228">
    <property type="component" value="Unassembled WGS sequence"/>
</dbReference>
<dbReference type="FunFam" id="1.10.472.10:FF:000001">
    <property type="entry name" value="G2/mitotic-specific cyclin"/>
    <property type="match status" value="1"/>
</dbReference>
<proteinExistence type="inferred from homology"/>
<accession>A0A814XR45</accession>
<keyword evidence="12" id="KW-1185">Reference proteome</keyword>
<evidence type="ECO:0000256" key="6">
    <source>
        <dbReference type="SAM" id="MobiDB-lite"/>
    </source>
</evidence>
<dbReference type="EMBL" id="CAJOBA010033902">
    <property type="protein sequence ID" value="CAF3973925.1"/>
    <property type="molecule type" value="Genomic_DNA"/>
</dbReference>
<evidence type="ECO:0000313" key="12">
    <source>
        <dbReference type="Proteomes" id="UP000663829"/>
    </source>
</evidence>
<evidence type="ECO:0000259" key="7">
    <source>
        <dbReference type="SMART" id="SM00385"/>
    </source>
</evidence>
<evidence type="ECO:0000256" key="4">
    <source>
        <dbReference type="ARBA" id="ARBA00023306"/>
    </source>
</evidence>
<evidence type="ECO:0000313" key="10">
    <source>
        <dbReference type="EMBL" id="CAF3973925.1"/>
    </source>
</evidence>
<name>A0A814XR45_9BILA</name>
<dbReference type="SUPFAM" id="SSF47954">
    <property type="entry name" value="Cyclin-like"/>
    <property type="match status" value="2"/>
</dbReference>
<keyword evidence="1" id="KW-0132">Cell division</keyword>
<dbReference type="GO" id="GO:0051301">
    <property type="term" value="P:cell division"/>
    <property type="evidence" value="ECO:0007669"/>
    <property type="project" value="UniProtKB-KW"/>
</dbReference>
<comment type="caution">
    <text evidence="9">The sequence shown here is derived from an EMBL/GenBank/DDBJ whole genome shotgun (WGS) entry which is preliminary data.</text>
</comment>
<dbReference type="Gene3D" id="1.10.472.10">
    <property type="entry name" value="Cyclin-like"/>
    <property type="match status" value="2"/>
</dbReference>
<evidence type="ECO:0000256" key="5">
    <source>
        <dbReference type="RuleBase" id="RU000383"/>
    </source>
</evidence>
<dbReference type="EMBL" id="CAJNOQ010009243">
    <property type="protein sequence ID" value="CAF1219325.1"/>
    <property type="molecule type" value="Genomic_DNA"/>
</dbReference>